<dbReference type="Gene3D" id="3.30.565.10">
    <property type="entry name" value="Histidine kinase-like ATPase, C-terminal domain"/>
    <property type="match status" value="1"/>
</dbReference>
<dbReference type="InterPro" id="IPR036097">
    <property type="entry name" value="HisK_dim/P_sf"/>
</dbReference>
<evidence type="ECO:0000256" key="2">
    <source>
        <dbReference type="PROSITE-ProRule" id="PRU00169"/>
    </source>
</evidence>
<dbReference type="SUPFAM" id="SSF47384">
    <property type="entry name" value="Homodimeric domain of signal transducing histidine kinase"/>
    <property type="match status" value="1"/>
</dbReference>
<dbReference type="SUPFAM" id="SSF55781">
    <property type="entry name" value="GAF domain-like"/>
    <property type="match status" value="1"/>
</dbReference>
<keyword evidence="6" id="KW-0418">Kinase</keyword>
<dbReference type="CDD" id="cd17546">
    <property type="entry name" value="REC_hyHK_CKI1_RcsC-like"/>
    <property type="match status" value="1"/>
</dbReference>
<dbReference type="FunFam" id="3.30.450.40:FF:000083">
    <property type="entry name" value="Sensor histidine kinase/response regulator, putative (AFU_orthologue AFUA_4G00660)"/>
    <property type="match status" value="1"/>
</dbReference>
<dbReference type="PANTHER" id="PTHR43719">
    <property type="entry name" value="TWO-COMPONENT HISTIDINE KINASE"/>
    <property type="match status" value="1"/>
</dbReference>
<dbReference type="SMART" id="SM00387">
    <property type="entry name" value="HATPase_c"/>
    <property type="match status" value="1"/>
</dbReference>
<dbReference type="InterPro" id="IPR004358">
    <property type="entry name" value="Sig_transdc_His_kin-like_C"/>
</dbReference>
<evidence type="ECO:0000256" key="1">
    <source>
        <dbReference type="ARBA" id="ARBA00022553"/>
    </source>
</evidence>
<keyword evidence="6" id="KW-0808">Transferase</keyword>
<dbReference type="Gene3D" id="1.10.287.130">
    <property type="match status" value="1"/>
</dbReference>
<dbReference type="InterPro" id="IPR003661">
    <property type="entry name" value="HisK_dim/P_dom"/>
</dbReference>
<evidence type="ECO:0000259" key="5">
    <source>
        <dbReference type="PROSITE" id="PS50110"/>
    </source>
</evidence>
<proteinExistence type="predicted"/>
<dbReference type="InterPro" id="IPR005467">
    <property type="entry name" value="His_kinase_dom"/>
</dbReference>
<keyword evidence="1 2" id="KW-0597">Phosphoprotein</keyword>
<accession>A0A0B1PAH7</accession>
<dbReference type="Pfam" id="PF02518">
    <property type="entry name" value="HATPase_c"/>
    <property type="match status" value="1"/>
</dbReference>
<comment type="caution">
    <text evidence="6">The sequence shown here is derived from an EMBL/GenBank/DDBJ whole genome shotgun (WGS) entry which is preliminary data.</text>
</comment>
<dbReference type="CDD" id="cd00082">
    <property type="entry name" value="HisKA"/>
    <property type="match status" value="1"/>
</dbReference>
<feature type="modified residue" description="4-aspartylphosphate" evidence="2">
    <location>
        <position position="1236"/>
    </location>
</feature>
<feature type="region of interest" description="Disordered" evidence="3">
    <location>
        <begin position="403"/>
        <end position="469"/>
    </location>
</feature>
<dbReference type="PROSITE" id="PS50110">
    <property type="entry name" value="RESPONSE_REGULATORY"/>
    <property type="match status" value="1"/>
</dbReference>
<dbReference type="Proteomes" id="UP000030854">
    <property type="component" value="Unassembled WGS sequence"/>
</dbReference>
<feature type="domain" description="Histidine kinase" evidence="4">
    <location>
        <begin position="637"/>
        <end position="929"/>
    </location>
</feature>
<feature type="region of interest" description="Disordered" evidence="3">
    <location>
        <begin position="526"/>
        <end position="548"/>
    </location>
</feature>
<dbReference type="OMA" id="KRAAIWG"/>
<feature type="compositionally biased region" description="Polar residues" evidence="3">
    <location>
        <begin position="403"/>
        <end position="424"/>
    </location>
</feature>
<dbReference type="InterPro" id="IPR001789">
    <property type="entry name" value="Sig_transdc_resp-reg_receiver"/>
</dbReference>
<dbReference type="FunFam" id="1.10.287.130:FF:000023">
    <property type="entry name" value="Sensor histidine kinase/response regulator, putative"/>
    <property type="match status" value="1"/>
</dbReference>
<organism evidence="6 7">
    <name type="scientific">Uncinula necator</name>
    <name type="common">Grape powdery mildew</name>
    <dbReference type="NCBI Taxonomy" id="52586"/>
    <lineage>
        <taxon>Eukaryota</taxon>
        <taxon>Fungi</taxon>
        <taxon>Dikarya</taxon>
        <taxon>Ascomycota</taxon>
        <taxon>Pezizomycotina</taxon>
        <taxon>Leotiomycetes</taxon>
        <taxon>Erysiphales</taxon>
        <taxon>Erysiphaceae</taxon>
        <taxon>Erysiphe</taxon>
    </lineage>
</organism>
<evidence type="ECO:0000256" key="3">
    <source>
        <dbReference type="SAM" id="MobiDB-lite"/>
    </source>
</evidence>
<dbReference type="InterPro" id="IPR036890">
    <property type="entry name" value="HATPase_C_sf"/>
</dbReference>
<dbReference type="InterPro" id="IPR029016">
    <property type="entry name" value="GAF-like_dom_sf"/>
</dbReference>
<dbReference type="PANTHER" id="PTHR43719:SF28">
    <property type="entry name" value="PEROXIDE STRESS-ACTIVATED HISTIDINE KINASE MAK1-RELATED"/>
    <property type="match status" value="1"/>
</dbReference>
<dbReference type="HOGENOM" id="CLU_002763_0_0_1"/>
<dbReference type="PROSITE" id="PS50109">
    <property type="entry name" value="HIS_KIN"/>
    <property type="match status" value="1"/>
</dbReference>
<evidence type="ECO:0000313" key="7">
    <source>
        <dbReference type="Proteomes" id="UP000030854"/>
    </source>
</evidence>
<dbReference type="SUPFAM" id="SSF55874">
    <property type="entry name" value="ATPase domain of HSP90 chaperone/DNA topoisomerase II/histidine kinase"/>
    <property type="match status" value="1"/>
</dbReference>
<dbReference type="InterPro" id="IPR011006">
    <property type="entry name" value="CheY-like_superfamily"/>
</dbReference>
<evidence type="ECO:0000313" key="6">
    <source>
        <dbReference type="EMBL" id="KHJ35243.1"/>
    </source>
</evidence>
<dbReference type="STRING" id="52586.A0A0B1PAH7"/>
<dbReference type="Gene3D" id="3.40.50.2300">
    <property type="match status" value="1"/>
</dbReference>
<reference evidence="6 7" key="1">
    <citation type="journal article" date="2014" name="BMC Genomics">
        <title>Adaptive genomic structural variation in the grape powdery mildew pathogen, Erysiphe necator.</title>
        <authorList>
            <person name="Jones L."/>
            <person name="Riaz S."/>
            <person name="Morales-Cruz A."/>
            <person name="Amrine K.C."/>
            <person name="McGuire B."/>
            <person name="Gubler W.D."/>
            <person name="Walker M.A."/>
            <person name="Cantu D."/>
        </authorList>
    </citation>
    <scope>NUCLEOTIDE SEQUENCE [LARGE SCALE GENOMIC DNA]</scope>
    <source>
        <strain evidence="7">c</strain>
    </source>
</reference>
<dbReference type="InterPro" id="IPR003594">
    <property type="entry name" value="HATPase_dom"/>
</dbReference>
<feature type="compositionally biased region" description="Polar residues" evidence="3">
    <location>
        <begin position="527"/>
        <end position="548"/>
    </location>
</feature>
<dbReference type="SMART" id="SM00388">
    <property type="entry name" value="HisKA"/>
    <property type="match status" value="1"/>
</dbReference>
<dbReference type="EMBL" id="JNVN01000462">
    <property type="protein sequence ID" value="KHJ35243.1"/>
    <property type="molecule type" value="Genomic_DNA"/>
</dbReference>
<dbReference type="PRINTS" id="PR00344">
    <property type="entry name" value="BCTRLSENSOR"/>
</dbReference>
<dbReference type="InterPro" id="IPR050956">
    <property type="entry name" value="2C_system_His_kinase"/>
</dbReference>
<dbReference type="Pfam" id="PF00072">
    <property type="entry name" value="Response_reg"/>
    <property type="match status" value="1"/>
</dbReference>
<protein>
    <submittedName>
        <fullName evidence="6">Putative two-component sensor protein histidine protein kinase (Dhkj)</fullName>
    </submittedName>
</protein>
<evidence type="ECO:0000259" key="4">
    <source>
        <dbReference type="PROSITE" id="PS50109"/>
    </source>
</evidence>
<dbReference type="GO" id="GO:0000155">
    <property type="term" value="F:phosphorelay sensor kinase activity"/>
    <property type="evidence" value="ECO:0007669"/>
    <property type="project" value="InterPro"/>
</dbReference>
<feature type="domain" description="Response regulatory" evidence="5">
    <location>
        <begin position="1184"/>
        <end position="1325"/>
    </location>
</feature>
<keyword evidence="7" id="KW-1185">Reference proteome</keyword>
<dbReference type="Gene3D" id="3.30.450.40">
    <property type="match status" value="1"/>
</dbReference>
<gene>
    <name evidence="6" type="ORF">EV44_g6185</name>
</gene>
<dbReference type="SUPFAM" id="SSF52172">
    <property type="entry name" value="CheY-like"/>
    <property type="match status" value="1"/>
</dbReference>
<sequence length="1338" mass="149689">MVSCEAPPKLSHIEGISDYARARELYKYYQPSVQTYIPTFEDVENEHDINISSNVSSSKLSSPDTALTVFCQLTAWRMGFQRAMISLIDAETQYFVAESTRTLDLINNDVHAPGDGLWLGCSSVAKAGRLCESTIAVAATKDNTYPHFIVNDLSKDERFNQLPFVSGPPFLKRYIGVPLITKRGIPIGSLFVVDDRLGDGLSEENLAFLGTMAKTVMRHFELVREVEEHRRAMKMSHGLSSLIEGRDELFETNIEKSDTEETNIGRKSKSQYSCCDKRSRDSIMNQRSCISKKNAKQAVSSEKREKNVHDIKMTLNCKVPGKVDLNKDNPKISQSRSIENSCPGIASSLILDKIAAPPENDLEDLSIRALFSRAAHLIQMTFELDGGTVFYDARAGSSETVSVRKTNSTPSGHRINSQFGSECSTSDDELEPLRKLKSKANHGSAPQDLLLSGRSTRSKPENSFYPHSNITMNKRVEILGYSTSGNPSTHEEKFPGHQFFKPLRHKNLQRLLRQYPRGKIWAFNADGTDSSSEQSSRSVGKNSELCSKGAQSKTRLRTNFLSWHFPGVRQLLFIPLWDAGRSRWFGGCFTWSKDPTRILSKQNELAFLTAFGNCVMAEWARIDTEIADQKKSDFIGSISHELRSPLHGILASVEFLEEVLSGWEKQLVETIESCGRTLLDTINHILDFSKINHFESHWRRSKRAKFRAGVPVTVEQSDLPMLNLFQDIDISVICEEVIDSVYAGHVFQNITAQSFNQISDTQGKMSDAQQYLTYAEHITKSRNLQDGVLVILDIDPKNYHVTTQPGALRRLIMNLLGNSLKYTAHGYIIVRLDCHEIEDFVTTGHNGVEESIPRSMLVFTITDTGRGIAPEFLRNKLYIPFAQENILSSGTGLGLSIVRAIVSLLEGEISIDSEVGRGTQVKVSIPVLRKMPQIPVSLEGAADSTKKRPQFFHDAVLDLRSRFTGHKVGLYGFDDITEDSILNEKNRMMKESITNYLVKWYHMQAVPLKEKVDFIIANSANHSTISSLALNAVKVHGNYPCIIVICNQSLVRDRIYTVEDTQCKVGYTAKPIGPTKLAKAMIQTMNAQSTLMVHNFESKEIETSNLVGIIKKDSMDHQGENDKAAEVRPPPKIIEQPIVKLQSGCNDSALHRKSNDIVSKKDTVLTNLDIPKSTALGSQSKSPSILLVDDNQINLRLISTYLSRRAYPCVDTAQNGLEAVQRFEAFSDGYDIIFMDITMPVLDGFGATRKIREMEKKMSSSARKSVTKETMDTFVEQKRKPALIIAFTGRSSTEDQSEAIRSGIDLFMTKPVPFREVGKICDNWIANQIQPDTTTSPC</sequence>
<dbReference type="Pfam" id="PF00512">
    <property type="entry name" value="HisKA"/>
    <property type="match status" value="1"/>
</dbReference>
<dbReference type="SMART" id="SM00448">
    <property type="entry name" value="REC"/>
    <property type="match status" value="1"/>
</dbReference>
<name>A0A0B1PAH7_UNCNE</name>